<dbReference type="InterPro" id="IPR037608">
    <property type="entry name" value="STIM1/2"/>
</dbReference>
<evidence type="ECO:0000256" key="8">
    <source>
        <dbReference type="ARBA" id="ARBA00022989"/>
    </source>
</evidence>
<feature type="coiled-coil region" evidence="14">
    <location>
        <begin position="360"/>
        <end position="423"/>
    </location>
</feature>
<keyword evidence="2" id="KW-0597">Phosphoprotein</keyword>
<reference evidence="19" key="1">
    <citation type="submission" date="2025-08" db="UniProtKB">
        <authorList>
            <consortium name="RefSeq"/>
        </authorList>
    </citation>
    <scope>IDENTIFICATION</scope>
    <source>
        <tissue evidence="19">Whole insect</tissue>
    </source>
</reference>
<evidence type="ECO:0000256" key="6">
    <source>
        <dbReference type="ARBA" id="ARBA00022729"/>
    </source>
</evidence>
<dbReference type="InterPro" id="IPR001660">
    <property type="entry name" value="SAM"/>
</dbReference>
<evidence type="ECO:0000256" key="7">
    <source>
        <dbReference type="ARBA" id="ARBA00022837"/>
    </source>
</evidence>
<feature type="domain" description="SAM" evidence="17">
    <location>
        <begin position="146"/>
        <end position="203"/>
    </location>
</feature>
<keyword evidence="10" id="KW-0406">Ion transport</keyword>
<evidence type="ECO:0000313" key="19">
    <source>
        <dbReference type="RefSeq" id="XP_028137048.1"/>
    </source>
</evidence>
<dbReference type="RefSeq" id="XP_028137048.1">
    <property type="nucleotide sequence ID" value="XM_028281247.1"/>
</dbReference>
<dbReference type="GO" id="GO:0005886">
    <property type="term" value="C:plasma membrane"/>
    <property type="evidence" value="ECO:0007669"/>
    <property type="project" value="TreeGrafter"/>
</dbReference>
<dbReference type="PANTHER" id="PTHR15136:SF5">
    <property type="entry name" value="STROMAL INTERACTION MOLECULE HOMOLOG"/>
    <property type="match status" value="1"/>
</dbReference>
<feature type="coiled-coil region" evidence="14">
    <location>
        <begin position="245"/>
        <end position="336"/>
    </location>
</feature>
<keyword evidence="4" id="KW-0812">Transmembrane</keyword>
<evidence type="ECO:0000256" key="14">
    <source>
        <dbReference type="SAM" id="Coils"/>
    </source>
</evidence>
<dbReference type="PROSITE" id="PS50105">
    <property type="entry name" value="SAM_DOMAIN"/>
    <property type="match status" value="1"/>
</dbReference>
<dbReference type="Gene3D" id="1.20.5.340">
    <property type="match status" value="1"/>
</dbReference>
<evidence type="ECO:0000256" key="15">
    <source>
        <dbReference type="SAM" id="MobiDB-lite"/>
    </source>
</evidence>
<name>A0A6P7FVW6_DIAVI</name>
<dbReference type="SMART" id="SM00454">
    <property type="entry name" value="SAM"/>
    <property type="match status" value="1"/>
</dbReference>
<dbReference type="CDD" id="cd11722">
    <property type="entry name" value="SOAR"/>
    <property type="match status" value="1"/>
</dbReference>
<sequence>MHSRGLIFWIVFNVYLKYVSSNEYSVPQPADTARTSENYRSSYYSGSAASVFEGKFDTCNEEDFACLAMAQKDKLGLEAIKQLHKQLDDDKDGTIDLSESDDFLKEELKYNSGAEKRQKNFHRNDDYHISVKELWEAWLKSEVHNWTVEQTSDWLTTCVELPQYVPKFIEFRVTGANLPRLAVNNAAYLTVLGIKDPIHKQKIALKAMDVVLFGPPKDVPHWKDLTLIFLTIAGGLGAWYYYQQNKKFKIHLNRMTKDMDSLQNAEKALENLQKELEQAKQAQESVITEKQDLEKKLQDSRSELNSLPSSYSDLEVTQLKAEIEMLRTELQLAEGELKDRCWAPPVALQQWLQLTHEIENKSYLKKKIQAEKQLQQAREACEKLRKKRSSLVGAFVSTHGKSIDEVDRSIVEARTALNEVTQELQERVHRWKQVEMLCGFNIMNNNGFTFLENVLYRNANGRGVGLRGRMSSTDDLDDDTGSVYSAFPGYYGKDGDSSSSETSKQEDESGTSDAKIGSKSNIHFSVGDEGFDEIPSPPRHVNKLTTYPKSISHSQLNVTVANPISKVMTRSVSSEISPVYEAKSKSVSEPSLESAKVKSSIRQMTIKEQPASSVEDDICSTDSSILDDDIKKKKRKLNFFTKKKRMMPLCDIVISYKGLFNH</sequence>
<dbReference type="Pfam" id="PF25578">
    <property type="entry name" value="EF-hand_STIM1"/>
    <property type="match status" value="1"/>
</dbReference>
<organism evidence="19">
    <name type="scientific">Diabrotica virgifera virgifera</name>
    <name type="common">western corn rootworm</name>
    <dbReference type="NCBI Taxonomy" id="50390"/>
    <lineage>
        <taxon>Eukaryota</taxon>
        <taxon>Metazoa</taxon>
        <taxon>Ecdysozoa</taxon>
        <taxon>Arthropoda</taxon>
        <taxon>Hexapoda</taxon>
        <taxon>Insecta</taxon>
        <taxon>Pterygota</taxon>
        <taxon>Neoptera</taxon>
        <taxon>Endopterygota</taxon>
        <taxon>Coleoptera</taxon>
        <taxon>Polyphaga</taxon>
        <taxon>Cucujiformia</taxon>
        <taxon>Chrysomeloidea</taxon>
        <taxon>Chrysomelidae</taxon>
        <taxon>Galerucinae</taxon>
        <taxon>Diabroticina</taxon>
        <taxon>Diabroticites</taxon>
        <taxon>Diabrotica</taxon>
    </lineage>
</organism>
<keyword evidence="5" id="KW-0479">Metal-binding</keyword>
<dbReference type="GO" id="GO:0002115">
    <property type="term" value="P:store-operated calcium entry"/>
    <property type="evidence" value="ECO:0007669"/>
    <property type="project" value="TreeGrafter"/>
</dbReference>
<feature type="region of interest" description="Disordered" evidence="15">
    <location>
        <begin position="489"/>
        <end position="519"/>
    </location>
</feature>
<dbReference type="GO" id="GO:0005783">
    <property type="term" value="C:endoplasmic reticulum"/>
    <property type="evidence" value="ECO:0007669"/>
    <property type="project" value="TreeGrafter"/>
</dbReference>
<dbReference type="InterPro" id="IPR013761">
    <property type="entry name" value="SAM/pointed_sf"/>
</dbReference>
<feature type="signal peptide" evidence="16">
    <location>
        <begin position="1"/>
        <end position="21"/>
    </location>
</feature>
<dbReference type="InterPro" id="IPR002048">
    <property type="entry name" value="EF_hand_dom"/>
</dbReference>
<feature type="domain" description="EF-hand" evidence="18">
    <location>
        <begin position="75"/>
        <end position="110"/>
    </location>
</feature>
<dbReference type="Pfam" id="PF07647">
    <property type="entry name" value="SAM_2"/>
    <property type="match status" value="1"/>
</dbReference>
<dbReference type="GO" id="GO:0005509">
    <property type="term" value="F:calcium ion binding"/>
    <property type="evidence" value="ECO:0007669"/>
    <property type="project" value="InterPro"/>
</dbReference>
<dbReference type="Pfam" id="PF16533">
    <property type="entry name" value="SOAR"/>
    <property type="match status" value="1"/>
</dbReference>
<dbReference type="InParanoid" id="A0A6P7FVW6"/>
<dbReference type="SUPFAM" id="SSF47473">
    <property type="entry name" value="EF-hand"/>
    <property type="match status" value="1"/>
</dbReference>
<dbReference type="GO" id="GO:0051049">
    <property type="term" value="P:regulation of transport"/>
    <property type="evidence" value="ECO:0007669"/>
    <property type="project" value="UniProtKB-ARBA"/>
</dbReference>
<dbReference type="InterPro" id="IPR011992">
    <property type="entry name" value="EF-hand-dom_pair"/>
</dbReference>
<keyword evidence="12" id="KW-0325">Glycoprotein</keyword>
<feature type="chain" id="PRO_5028409638" evidence="16">
    <location>
        <begin position="22"/>
        <end position="662"/>
    </location>
</feature>
<dbReference type="InterPro" id="IPR057835">
    <property type="entry name" value="EF-hand_STIM1/2"/>
</dbReference>
<keyword evidence="11" id="KW-0472">Membrane</keyword>
<dbReference type="AlphaFoldDB" id="A0A6P7FVW6"/>
<dbReference type="InterPro" id="IPR032393">
    <property type="entry name" value="SOAR_STIM1/2"/>
</dbReference>
<dbReference type="FunFam" id="1.20.5.340:FF:000033">
    <property type="entry name" value="Stromal interaction molecule"/>
    <property type="match status" value="1"/>
</dbReference>
<dbReference type="GO" id="GO:0006874">
    <property type="term" value="P:intracellular calcium ion homeostasis"/>
    <property type="evidence" value="ECO:0007669"/>
    <property type="project" value="TreeGrafter"/>
</dbReference>
<evidence type="ECO:0000256" key="13">
    <source>
        <dbReference type="ARBA" id="ARBA00046288"/>
    </source>
</evidence>
<keyword evidence="1" id="KW-0813">Transport</keyword>
<dbReference type="GO" id="GO:0005246">
    <property type="term" value="F:calcium channel regulator activity"/>
    <property type="evidence" value="ECO:0007669"/>
    <property type="project" value="InterPro"/>
</dbReference>
<dbReference type="PANTHER" id="PTHR15136">
    <property type="entry name" value="STROMAL INTERACTION MOLECULE HOMOLOG"/>
    <property type="match status" value="1"/>
</dbReference>
<keyword evidence="6 16" id="KW-0732">Signal</keyword>
<evidence type="ECO:0000256" key="2">
    <source>
        <dbReference type="ARBA" id="ARBA00022553"/>
    </source>
</evidence>
<evidence type="ECO:0000256" key="3">
    <source>
        <dbReference type="ARBA" id="ARBA00022568"/>
    </source>
</evidence>
<evidence type="ECO:0000256" key="4">
    <source>
        <dbReference type="ARBA" id="ARBA00022692"/>
    </source>
</evidence>
<evidence type="ECO:0000256" key="11">
    <source>
        <dbReference type="ARBA" id="ARBA00023136"/>
    </source>
</evidence>
<evidence type="ECO:0000256" key="1">
    <source>
        <dbReference type="ARBA" id="ARBA00022448"/>
    </source>
</evidence>
<evidence type="ECO:0000256" key="5">
    <source>
        <dbReference type="ARBA" id="ARBA00022723"/>
    </source>
</evidence>
<dbReference type="FunFam" id="1.10.238.180:FF:000001">
    <property type="entry name" value="Stromal interaction molecule 1"/>
    <property type="match status" value="1"/>
</dbReference>
<gene>
    <name evidence="19" type="primary">LOC114331631</name>
</gene>
<evidence type="ECO:0000256" key="10">
    <source>
        <dbReference type="ARBA" id="ARBA00023065"/>
    </source>
</evidence>
<evidence type="ECO:0000259" key="17">
    <source>
        <dbReference type="PROSITE" id="PS50105"/>
    </source>
</evidence>
<dbReference type="FunFam" id="1.10.287.3550:FF:000002">
    <property type="entry name" value="Stromal interaction molecule homolog"/>
    <property type="match status" value="1"/>
</dbReference>
<protein>
    <submittedName>
        <fullName evidence="19">Stromal interaction molecule homolog isoform X1</fullName>
    </submittedName>
</protein>
<evidence type="ECO:0000256" key="16">
    <source>
        <dbReference type="SAM" id="SignalP"/>
    </source>
</evidence>
<dbReference type="PROSITE" id="PS50222">
    <property type="entry name" value="EF_HAND_2"/>
    <property type="match status" value="1"/>
</dbReference>
<proteinExistence type="predicted"/>
<comment type="subcellular location">
    <subcellularLocation>
        <location evidence="13">Endomembrane system</location>
        <topology evidence="13">Single-pass type I membrane protein</topology>
    </subcellularLocation>
</comment>
<keyword evidence="3" id="KW-0109">Calcium transport</keyword>
<keyword evidence="9 14" id="KW-0175">Coiled coil</keyword>
<keyword evidence="7" id="KW-0106">Calcium</keyword>
<keyword evidence="8" id="KW-1133">Transmembrane helix</keyword>
<dbReference type="FunCoup" id="A0A6P7FVW6">
    <property type="interactions" value="1391"/>
</dbReference>
<accession>A0A6P7FVW6</accession>
<evidence type="ECO:0000256" key="9">
    <source>
        <dbReference type="ARBA" id="ARBA00023054"/>
    </source>
</evidence>
<dbReference type="Gene3D" id="1.10.238.180">
    <property type="match status" value="1"/>
</dbReference>
<dbReference type="Gene3D" id="1.10.287.3550">
    <property type="match status" value="1"/>
</dbReference>
<dbReference type="SUPFAM" id="SSF47769">
    <property type="entry name" value="SAM/Pointed domain"/>
    <property type="match status" value="1"/>
</dbReference>
<dbReference type="Gene3D" id="1.10.150.50">
    <property type="entry name" value="Transcription Factor, Ets-1"/>
    <property type="match status" value="1"/>
</dbReference>
<dbReference type="FunFam" id="1.10.150.50:FF:000009">
    <property type="entry name" value="Stromal interaction molecule 1"/>
    <property type="match status" value="1"/>
</dbReference>
<evidence type="ECO:0000259" key="18">
    <source>
        <dbReference type="PROSITE" id="PS50222"/>
    </source>
</evidence>
<evidence type="ECO:0000256" key="12">
    <source>
        <dbReference type="ARBA" id="ARBA00023180"/>
    </source>
</evidence>
<dbReference type="CDD" id="cd09504">
    <property type="entry name" value="SAM_STIM-1_2-like"/>
    <property type="match status" value="1"/>
</dbReference>